<dbReference type="AlphaFoldDB" id="A0A174V087"/>
<evidence type="ECO:0000313" key="2">
    <source>
        <dbReference type="Proteomes" id="UP000095512"/>
    </source>
</evidence>
<reference evidence="1 2" key="1">
    <citation type="submission" date="2015-09" db="EMBL/GenBank/DDBJ databases">
        <authorList>
            <consortium name="Pathogen Informatics"/>
        </authorList>
    </citation>
    <scope>NUCLEOTIDE SEQUENCE [LARGE SCALE GENOMIC DNA]</scope>
    <source>
        <strain evidence="1 2">2789STDY5834865</strain>
    </source>
</reference>
<dbReference type="RefSeq" id="WP_057573189.1">
    <property type="nucleotide sequence ID" value="NZ_CZAB01000130.1"/>
</dbReference>
<proteinExistence type="predicted"/>
<name>A0A174V087_9FIRM</name>
<accession>A0A174V087</accession>
<dbReference type="EMBL" id="CZAB01000130">
    <property type="protein sequence ID" value="CUQ24589.1"/>
    <property type="molecule type" value="Genomic_DNA"/>
</dbReference>
<protein>
    <submittedName>
        <fullName evidence="1">Uncharacterized protein</fullName>
    </submittedName>
</protein>
<evidence type="ECO:0000313" key="1">
    <source>
        <dbReference type="EMBL" id="CUQ24589.1"/>
    </source>
</evidence>
<gene>
    <name evidence="1" type="ORF">ERS852480_05237</name>
</gene>
<organism evidence="1 2">
    <name type="scientific">Enterocloster clostridioformis</name>
    <dbReference type="NCBI Taxonomy" id="1531"/>
    <lineage>
        <taxon>Bacteria</taxon>
        <taxon>Bacillati</taxon>
        <taxon>Bacillota</taxon>
        <taxon>Clostridia</taxon>
        <taxon>Lachnospirales</taxon>
        <taxon>Lachnospiraceae</taxon>
        <taxon>Enterocloster</taxon>
    </lineage>
</organism>
<dbReference type="Proteomes" id="UP000095512">
    <property type="component" value="Unassembled WGS sequence"/>
</dbReference>
<sequence>MDEKSEKLRIRISNSVDMLMGCKNRMCITDDSNELVLLYEGALRHIKHLYMLNLERLQIKDE</sequence>